<reference evidence="1 2" key="1">
    <citation type="journal article" date="2024" name="Plant Biotechnol. J.">
        <title>Genome and CRISPR/Cas9 system of a widespread forest tree (Populus alba) in the world.</title>
        <authorList>
            <person name="Liu Y.J."/>
            <person name="Jiang P.F."/>
            <person name="Han X.M."/>
            <person name="Li X.Y."/>
            <person name="Wang H.M."/>
            <person name="Wang Y.J."/>
            <person name="Wang X.X."/>
            <person name="Zeng Q.Y."/>
        </authorList>
    </citation>
    <scope>NUCLEOTIDE SEQUENCE [LARGE SCALE GENOMIC DNA]</scope>
    <source>
        <strain evidence="2">cv. PAL-ZL1</strain>
    </source>
</reference>
<name>A0ACC4AZQ5_POPAL</name>
<gene>
    <name evidence="1" type="ORF">D5086_025480</name>
</gene>
<evidence type="ECO:0000313" key="2">
    <source>
        <dbReference type="Proteomes" id="UP000309997"/>
    </source>
</evidence>
<sequence>MGTNFNFKSFTNDPSDAGGGRPPGNFPLASQSSIYSLTLEELQNTMGGSLGKDFGSMNMDELLKSIWSAEETQTVATATSAGVQDGVGLQRQGSLTLPRTLSLKTVDEVWKDMSKEYAINGTSAGVANNVPQRQPTLGEITLEEFLVRAGVVREDIPVAAKAQVQQQQQQIFPKQPNMGYVTQMPPQSSPGIRGGILGIGDQGINSNLMQGGGMGVVGLGVATGSPANQLSSDGIGKSNGDTSSVSPVPYVFNGSGRGRRAGGAVEKVVERRQRRMIKNRESAARSRARKQAYTMELEAEVAKLKAENEELQKKQAEMMEMQKNQVMEMMTLQQGGKRRCLRRTQTGPW</sequence>
<proteinExistence type="predicted"/>
<comment type="caution">
    <text evidence="1">The sequence shown here is derived from an EMBL/GenBank/DDBJ whole genome shotgun (WGS) entry which is preliminary data.</text>
</comment>
<organism evidence="1 2">
    <name type="scientific">Populus alba</name>
    <name type="common">White poplar</name>
    <dbReference type="NCBI Taxonomy" id="43335"/>
    <lineage>
        <taxon>Eukaryota</taxon>
        <taxon>Viridiplantae</taxon>
        <taxon>Streptophyta</taxon>
        <taxon>Embryophyta</taxon>
        <taxon>Tracheophyta</taxon>
        <taxon>Spermatophyta</taxon>
        <taxon>Magnoliopsida</taxon>
        <taxon>eudicotyledons</taxon>
        <taxon>Gunneridae</taxon>
        <taxon>Pentapetalae</taxon>
        <taxon>rosids</taxon>
        <taxon>fabids</taxon>
        <taxon>Malpighiales</taxon>
        <taxon>Salicaceae</taxon>
        <taxon>Saliceae</taxon>
        <taxon>Populus</taxon>
    </lineage>
</organism>
<dbReference type="Proteomes" id="UP000309997">
    <property type="component" value="Unassembled WGS sequence"/>
</dbReference>
<protein>
    <submittedName>
        <fullName evidence="1">Uncharacterized protein</fullName>
    </submittedName>
</protein>
<dbReference type="EMBL" id="RCHU02000014">
    <property type="protein sequence ID" value="KAL3571576.1"/>
    <property type="molecule type" value="Genomic_DNA"/>
</dbReference>
<keyword evidence="2" id="KW-1185">Reference proteome</keyword>
<evidence type="ECO:0000313" key="1">
    <source>
        <dbReference type="EMBL" id="KAL3571576.1"/>
    </source>
</evidence>
<accession>A0ACC4AZQ5</accession>